<proteinExistence type="predicted"/>
<reference evidence="4 5" key="1">
    <citation type="journal article" date="2023" name="Genome Announc.">
        <title>Pan-Genome Analyses of the Genus Cohnella and Proposal of the Novel Species Cohnella silvisoli sp. nov., Isolated from Forest Soil.</title>
        <authorList>
            <person name="Wang C."/>
            <person name="Mao L."/>
            <person name="Bao G."/>
            <person name="Zhu H."/>
        </authorList>
    </citation>
    <scope>NUCLEOTIDE SEQUENCE [LARGE SCALE GENOMIC DNA]</scope>
    <source>
        <strain evidence="4 5">NL03-T5-1</strain>
    </source>
</reference>
<evidence type="ECO:0000256" key="2">
    <source>
        <dbReference type="SAM" id="SignalP"/>
    </source>
</evidence>
<evidence type="ECO:0000259" key="3">
    <source>
        <dbReference type="Pfam" id="PF12010"/>
    </source>
</evidence>
<dbReference type="PROSITE" id="PS51257">
    <property type="entry name" value="PROKAR_LIPOPROTEIN"/>
    <property type="match status" value="1"/>
</dbReference>
<evidence type="ECO:0000313" key="4">
    <source>
        <dbReference type="EMBL" id="MEQ4486876.1"/>
    </source>
</evidence>
<organism evidence="4 5">
    <name type="scientific">Cohnella silvisoli</name>
    <dbReference type="NCBI Taxonomy" id="2873699"/>
    <lineage>
        <taxon>Bacteria</taxon>
        <taxon>Bacillati</taxon>
        <taxon>Bacillota</taxon>
        <taxon>Bacilli</taxon>
        <taxon>Bacillales</taxon>
        <taxon>Paenibacillaceae</taxon>
        <taxon>Cohnella</taxon>
    </lineage>
</organism>
<feature type="region of interest" description="Disordered" evidence="1">
    <location>
        <begin position="28"/>
        <end position="61"/>
    </location>
</feature>
<comment type="caution">
    <text evidence="4">The sequence shown here is derived from an EMBL/GenBank/DDBJ whole genome shotgun (WGS) entry which is preliminary data.</text>
</comment>
<dbReference type="Pfam" id="PF01547">
    <property type="entry name" value="SBP_bac_1"/>
    <property type="match status" value="1"/>
</dbReference>
<dbReference type="Proteomes" id="UP001493487">
    <property type="component" value="Unassembled WGS sequence"/>
</dbReference>
<evidence type="ECO:0000313" key="5">
    <source>
        <dbReference type="Proteomes" id="UP001493487"/>
    </source>
</evidence>
<accession>A0ABV1L3P5</accession>
<dbReference type="InterPro" id="IPR022627">
    <property type="entry name" value="DUF3502"/>
</dbReference>
<dbReference type="PANTHER" id="PTHR43649:SF17">
    <property type="entry name" value="ABC TRANSPORTER SOLUTE BINDING PROTEIN-SUGAR TRANSPORT"/>
    <property type="match status" value="1"/>
</dbReference>
<evidence type="ECO:0000256" key="1">
    <source>
        <dbReference type="SAM" id="MobiDB-lite"/>
    </source>
</evidence>
<dbReference type="Gene3D" id="3.40.190.10">
    <property type="entry name" value="Periplasmic binding protein-like II"/>
    <property type="match status" value="1"/>
</dbReference>
<dbReference type="RefSeq" id="WP_232189963.1">
    <property type="nucleotide sequence ID" value="NZ_JAIOAP010000025.1"/>
</dbReference>
<dbReference type="EMBL" id="JASKHM010000026">
    <property type="protein sequence ID" value="MEQ4486876.1"/>
    <property type="molecule type" value="Genomic_DNA"/>
</dbReference>
<gene>
    <name evidence="4" type="ORF">QJS35_31320</name>
</gene>
<keyword evidence="5" id="KW-1185">Reference proteome</keyword>
<feature type="domain" description="DUF3502" evidence="3">
    <location>
        <begin position="459"/>
        <end position="524"/>
    </location>
</feature>
<dbReference type="InterPro" id="IPR006059">
    <property type="entry name" value="SBP"/>
</dbReference>
<sequence length="528" mass="58757">MKKVRKKFPLLLALALFVSIISACSGGNNDGSESQPASPDASLPAAVQSGESAKPTGPDTSEEVKLKMVLIGDGAPDAKAVYDELNKKLKQDINATVDVQFLSWADWSQKYQLLFSTGDDFDLIITATWAQFADNARKGAFYEITPDVLQKYAPRTHSDNLPEVLEAGKVEGKQYALPMNYHEITINGYVVRGDLMDKYGIASIDSIDDFEKYLDAVVKNEKGMVPWEGTNYDNWIIAKTQLEELREQYQPGNLGLRVDLNDPGAKIIDDIANPDQGAIDLYKRMADWNKKGYISKNALVNKVTSKDSFLSGKSAAFLTNLLEANATYQTVKANHPEWDVRFYPANTTKKVVANSFMANAMAINPKSKNPERALMLLDLLRNDEWYNQTTTFGLKGKHWDVSADGKLVLLPASQGYPPDAACPWGWRNEKYYLSPSDGLSNYDAVQTSYRGRAINTKLNNFAPNLENTKSQQAALKDVENQYELPLRLGFVKGDVESSYKTMIDKKKAAGQEKLIEDIQQQLNTLLGQ</sequence>
<protein>
    <submittedName>
        <fullName evidence="4">Extracellular solute-binding protein</fullName>
    </submittedName>
</protein>
<feature type="signal peptide" evidence="2">
    <location>
        <begin position="1"/>
        <end position="23"/>
    </location>
</feature>
<feature type="chain" id="PRO_5045059714" evidence="2">
    <location>
        <begin position="24"/>
        <end position="528"/>
    </location>
</feature>
<keyword evidence="2" id="KW-0732">Signal</keyword>
<dbReference type="InterPro" id="IPR050490">
    <property type="entry name" value="Bact_solute-bd_prot1"/>
</dbReference>
<dbReference type="PANTHER" id="PTHR43649">
    <property type="entry name" value="ARABINOSE-BINDING PROTEIN-RELATED"/>
    <property type="match status" value="1"/>
</dbReference>
<name>A0ABV1L3P5_9BACL</name>
<feature type="compositionally biased region" description="Polar residues" evidence="1">
    <location>
        <begin position="28"/>
        <end position="37"/>
    </location>
</feature>
<dbReference type="SUPFAM" id="SSF53850">
    <property type="entry name" value="Periplasmic binding protein-like II"/>
    <property type="match status" value="1"/>
</dbReference>
<dbReference type="Pfam" id="PF12010">
    <property type="entry name" value="DUF3502"/>
    <property type="match status" value="1"/>
</dbReference>